<name>A0A2Z4JD28_9ACTN</name>
<keyword evidence="2" id="KW-1185">Reference proteome</keyword>
<evidence type="ECO:0000313" key="2">
    <source>
        <dbReference type="Proteomes" id="UP000249616"/>
    </source>
</evidence>
<protein>
    <submittedName>
        <fullName evidence="1">Uncharacterized protein</fullName>
    </submittedName>
</protein>
<dbReference type="EMBL" id="CP030074">
    <property type="protein sequence ID" value="AWW43054.1"/>
    <property type="molecule type" value="Genomic_DNA"/>
</dbReference>
<organism evidence="1 2">
    <name type="scientific">Streptomyces cadmiisoli</name>
    <dbReference type="NCBI Taxonomy" id="2184053"/>
    <lineage>
        <taxon>Bacteria</taxon>
        <taxon>Bacillati</taxon>
        <taxon>Actinomycetota</taxon>
        <taxon>Actinomycetes</taxon>
        <taxon>Kitasatosporales</taxon>
        <taxon>Streptomycetaceae</taxon>
        <taxon>Streptomyces</taxon>
        <taxon>Streptomyces aurantiacus group</taxon>
    </lineage>
</organism>
<gene>
    <name evidence="1" type="ORF">DN051_41210</name>
</gene>
<keyword evidence="1" id="KW-0614">Plasmid</keyword>
<evidence type="ECO:0000313" key="1">
    <source>
        <dbReference type="EMBL" id="AWW43054.1"/>
    </source>
</evidence>
<dbReference type="KEGG" id="scad:DN051_41210"/>
<accession>A0A2Z4JD28</accession>
<dbReference type="AlphaFoldDB" id="A0A2Z4JD28"/>
<sequence>MIAANATNVIYSILKDLNTSTSLEATSPAAVHILPEALKNAYVDQNLGQHGVRGVFFTHHRLALHKPIEAIRKRFGHAAPANVVDVEQCETRVGLQLPLEFSYTAVRLDASQVVGELTDRINKERAAMNPDEINEAEDRVATLTPQVRGSRTKEQWDALLAVLNQADQQVKTLKQQSAGNPGLRPRYEQAVADRDRLKRDMMGGQDERQWRTLNSELEKAKQLIRTYKSHERSANRVLQEMKSLKEAANLVYMKDFTVRIIEEIGPMKAKNPTGMKAKGAIAVRAKQFQAGGSGGSRTGVAIQFDWHQDGVGGLGWAKDWHGTLEFVCGADGRPDGITGTGKFFERFNQFGQVF</sequence>
<geneLocation type="plasmid" evidence="1 2">
    <name>unnamed1</name>
</geneLocation>
<reference evidence="2" key="1">
    <citation type="submission" date="2018-06" db="EMBL/GenBank/DDBJ databases">
        <authorList>
            <person name="Li K."/>
        </authorList>
    </citation>
    <scope>NUCLEOTIDE SEQUENCE [LARGE SCALE GENOMIC DNA]</scope>
    <source>
        <strain evidence="2">ZFG47</strain>
        <plasmid evidence="2">unnamed1</plasmid>
    </source>
</reference>
<dbReference type="Proteomes" id="UP000249616">
    <property type="component" value="Plasmid unnamed1"/>
</dbReference>
<proteinExistence type="predicted"/>
<dbReference type="RefSeq" id="WP_112442951.1">
    <property type="nucleotide sequence ID" value="NZ_CBDRHE010000073.1"/>
</dbReference>